<sequence length="165" mass="17798">MSDAKSDLPTIGKDSEVTIHYEIRLPDDRVVDSSFDTDPFTVKLGSGAFEPRLEEALIGLPLGEYTRILLTPQYAFGMPDPSNVHTMPRGRFPEDMNLEPQLVVEFDLPNGESVPGTITAVTEDAVTVDFNHPLAGQNIQLIVQVLAVDGQAAPADSPALQGEAP</sequence>
<evidence type="ECO:0000256" key="1">
    <source>
        <dbReference type="ARBA" id="ARBA00000971"/>
    </source>
</evidence>
<evidence type="ECO:0000256" key="2">
    <source>
        <dbReference type="ARBA" id="ARBA00006577"/>
    </source>
</evidence>
<dbReference type="KEGG" id="ghl:GM160_00570"/>
<evidence type="ECO:0000256" key="3">
    <source>
        <dbReference type="ARBA" id="ARBA00023110"/>
    </source>
</evidence>
<dbReference type="Pfam" id="PF00254">
    <property type="entry name" value="FKBP_C"/>
    <property type="match status" value="1"/>
</dbReference>
<keyword evidence="9" id="KW-1185">Reference proteome</keyword>
<name>A0A6I6D7Z0_9GAMM</name>
<dbReference type="Gene3D" id="3.10.50.40">
    <property type="match status" value="1"/>
</dbReference>
<dbReference type="InterPro" id="IPR046357">
    <property type="entry name" value="PPIase_dom_sf"/>
</dbReference>
<accession>A0A6I6D7Z0</accession>
<reference evidence="8 9" key="1">
    <citation type="submission" date="2019-11" db="EMBL/GenBank/DDBJ databases">
        <authorList>
            <person name="Zhang J."/>
            <person name="Sun C."/>
        </authorList>
    </citation>
    <scope>NUCLEOTIDE SEQUENCE [LARGE SCALE GENOMIC DNA]</scope>
    <source>
        <strain evidence="9">sp2</strain>
    </source>
</reference>
<dbReference type="PANTHER" id="PTHR47861:SF4">
    <property type="entry name" value="FKBP-TYPE 16 KDA PEPTIDYL-PROLYL CIS-TRANS ISOMERASE"/>
    <property type="match status" value="1"/>
</dbReference>
<comment type="similarity">
    <text evidence="2 6">Belongs to the FKBP-type PPIase family.</text>
</comment>
<protein>
    <recommendedName>
        <fullName evidence="6">Peptidyl-prolyl cis-trans isomerase</fullName>
        <ecNumber evidence="6">5.2.1.8</ecNumber>
    </recommendedName>
</protein>
<gene>
    <name evidence="8" type="ORF">GM160_00570</name>
</gene>
<evidence type="ECO:0000313" key="8">
    <source>
        <dbReference type="EMBL" id="QGT77492.1"/>
    </source>
</evidence>
<evidence type="ECO:0000259" key="7">
    <source>
        <dbReference type="PROSITE" id="PS50059"/>
    </source>
</evidence>
<dbReference type="Proteomes" id="UP000427716">
    <property type="component" value="Chromosome"/>
</dbReference>
<dbReference type="AlphaFoldDB" id="A0A6I6D7Z0"/>
<dbReference type="PROSITE" id="PS50059">
    <property type="entry name" value="FKBP_PPIASE"/>
    <property type="match status" value="1"/>
</dbReference>
<dbReference type="SUPFAM" id="SSF54534">
    <property type="entry name" value="FKBP-like"/>
    <property type="match status" value="1"/>
</dbReference>
<evidence type="ECO:0000313" key="9">
    <source>
        <dbReference type="Proteomes" id="UP000427716"/>
    </source>
</evidence>
<dbReference type="PANTHER" id="PTHR47861">
    <property type="entry name" value="FKBP-TYPE PEPTIDYL-PROLYL CIS-TRANS ISOMERASE SLYD"/>
    <property type="match status" value="1"/>
</dbReference>
<proteinExistence type="inferred from homology"/>
<evidence type="ECO:0000256" key="4">
    <source>
        <dbReference type="ARBA" id="ARBA00023235"/>
    </source>
</evidence>
<feature type="domain" description="PPIase FKBP-type" evidence="7">
    <location>
        <begin position="14"/>
        <end position="98"/>
    </location>
</feature>
<evidence type="ECO:0000256" key="6">
    <source>
        <dbReference type="RuleBase" id="RU003915"/>
    </source>
</evidence>
<dbReference type="RefSeq" id="WP_156227354.1">
    <property type="nucleotide sequence ID" value="NZ_CP046415.1"/>
</dbReference>
<keyword evidence="3 5" id="KW-0697">Rotamase</keyword>
<dbReference type="GO" id="GO:0003755">
    <property type="term" value="F:peptidyl-prolyl cis-trans isomerase activity"/>
    <property type="evidence" value="ECO:0007669"/>
    <property type="project" value="UniProtKB-UniRule"/>
</dbReference>
<dbReference type="EMBL" id="CP046415">
    <property type="protein sequence ID" value="QGT77492.1"/>
    <property type="molecule type" value="Genomic_DNA"/>
</dbReference>
<comment type="catalytic activity">
    <reaction evidence="1 5 6">
        <text>[protein]-peptidylproline (omega=180) = [protein]-peptidylproline (omega=0)</text>
        <dbReference type="Rhea" id="RHEA:16237"/>
        <dbReference type="Rhea" id="RHEA-COMP:10747"/>
        <dbReference type="Rhea" id="RHEA-COMP:10748"/>
        <dbReference type="ChEBI" id="CHEBI:83833"/>
        <dbReference type="ChEBI" id="CHEBI:83834"/>
        <dbReference type="EC" id="5.2.1.8"/>
    </reaction>
</comment>
<dbReference type="InterPro" id="IPR001179">
    <property type="entry name" value="PPIase_FKBP_dom"/>
</dbReference>
<organism evidence="8 9">
    <name type="scientific">Guyparkeria halophila</name>
    <dbReference type="NCBI Taxonomy" id="47960"/>
    <lineage>
        <taxon>Bacteria</taxon>
        <taxon>Pseudomonadati</taxon>
        <taxon>Pseudomonadota</taxon>
        <taxon>Gammaproteobacteria</taxon>
        <taxon>Chromatiales</taxon>
        <taxon>Thioalkalibacteraceae</taxon>
        <taxon>Guyparkeria</taxon>
    </lineage>
</organism>
<dbReference type="EC" id="5.2.1.8" evidence="6"/>
<keyword evidence="4 5" id="KW-0413">Isomerase</keyword>
<evidence type="ECO:0000256" key="5">
    <source>
        <dbReference type="PROSITE-ProRule" id="PRU00277"/>
    </source>
</evidence>